<keyword evidence="1" id="KW-0732">Signal</keyword>
<evidence type="ECO:0008006" key="6">
    <source>
        <dbReference type="Google" id="ProtNLM"/>
    </source>
</evidence>
<dbReference type="InterPro" id="IPR018711">
    <property type="entry name" value="NAGPA"/>
</dbReference>
<dbReference type="InterPro" id="IPR051918">
    <property type="entry name" value="STPP_CPPED1"/>
</dbReference>
<dbReference type="SUPFAM" id="SSF56300">
    <property type="entry name" value="Metallo-dependent phosphatases"/>
    <property type="match status" value="1"/>
</dbReference>
<proteinExistence type="predicted"/>
<reference evidence="4" key="2">
    <citation type="submission" date="2020-09" db="EMBL/GenBank/DDBJ databases">
        <authorList>
            <person name="Sun Q."/>
            <person name="Zhou Y."/>
        </authorList>
    </citation>
    <scope>NUCLEOTIDE SEQUENCE</scope>
    <source>
        <strain evidence="4">CGMCC 1.15794</strain>
    </source>
</reference>
<dbReference type="Proteomes" id="UP000657592">
    <property type="component" value="Unassembled WGS sequence"/>
</dbReference>
<dbReference type="Pfam" id="PF00149">
    <property type="entry name" value="Metallophos"/>
    <property type="match status" value="1"/>
</dbReference>
<dbReference type="Gene3D" id="3.60.21.10">
    <property type="match status" value="1"/>
</dbReference>
<sequence>MFALAIGLIALPPTPAHAAATPITVDGMNIDSGGAAVVNDVQRTEIAPGLIHVSYDRLDADGWQQVNVLKAELSDETVKMKYLSPETVSGEGATVTEMVERARAVAGVNLDRFDINNSWAAAGWGISNGEIIKSGNPDAAASVGMTNDGLGALVDLVLQGSVVFADDTSVAITGINVTSLANNGVALYNSQWGTFSRARALSSASAGIEVWIDADGVVQAVNTTVGEGEIPEGTQILVAANGSAAANRLQQLQPGDTATVSYSVRDDALGIQEAGGAWHRLLRDGQVVNNGNGSHFTTRHPRTMIGFSEDRRTAFFVTVDGRIHTASGMLFTQMSALMRDLGAHDAISADGGGSTQMNARLPGALGTSILNTPADGVERRDGNGMGLTLARPGSGELRDIVIAPASADKDARRVFPGLHRTLVGTGVDETLTRVEGHTFAWSNTEGRVTTAPVDETRVHVVGQQRGTTTVAAATGDVRAETELVVLGDLQRLTASSSVLSLSGPEDSATISLTGHDANGFQAPVEPVDVTITGNDAGVLAVTDAGDGTFELRPAVASGGVTLTFSVGDASVQVAVTVGIEERVIYNMDNMVADGWRTTGSRATSSVVPGEGYDGGTAVHMTYDFSQSTANRTANSRPGVGHPGYPVPGQPRTIKVWVKGTTTQGSNPETYIGYSDANGTWQYSYSAAPQGTDWQQISYAIPAGTAYPIRLQMISAYETRAANQARGEMWFDDPVAEVAPEVELPIAPIVTDDTIVGAGATDDSTLRIAVVSDAQFVARNPNSGEAQGAREAFREVMAAQPDALFINGDLVDEAAVEDFALAQRIIDEELGDADFPWVYVPGNHEIMGGPISNFKDAFGDTFTSTDIKGTRFITLNTATGDLSTDFAQLPFLRDQLDDAASNDAITGVVILQHMPIDDPLVSKFSQLSDRRDAALQQDWIEKFRETSGKSIALVGSHVGIFHAATEDNIPYVLSGNSGKSPTRSDFGSFTGWMMLGIEPEAGDWRKGGKDIADDNPEWFTTETMTRVDEVSITTPEPYLELGSTVDLAPSIRQDGTRRVAVAWPMSYTWLGGTGVHVGDVADAPEDAVAAIDPVTHRLTALRDGAGEAMLTVNGVTETVSFTLGEEPRVLDVSVSASTRKLAGMQYVNVSTVNNDEVPVNITIETEFGSKTFTAVQPGKAANVSINSRSASIGAGEVTVTAVGHVDDEEITTIRTAQYAATPAS</sequence>
<feature type="chain" id="PRO_5037702083" description="Metallophosphoesterase" evidence="1">
    <location>
        <begin position="19"/>
        <end position="1223"/>
    </location>
</feature>
<organism evidence="4 5">
    <name type="scientific">Microbacterium album</name>
    <dbReference type="NCBI Taxonomy" id="2053191"/>
    <lineage>
        <taxon>Bacteria</taxon>
        <taxon>Bacillati</taxon>
        <taxon>Actinomycetota</taxon>
        <taxon>Actinomycetes</taxon>
        <taxon>Micrococcales</taxon>
        <taxon>Microbacteriaceae</taxon>
        <taxon>Microbacterium</taxon>
    </lineage>
</organism>
<reference evidence="4" key="1">
    <citation type="journal article" date="2014" name="Int. J. Syst. Evol. Microbiol.">
        <title>Complete genome sequence of Corynebacterium casei LMG S-19264T (=DSM 44701T), isolated from a smear-ripened cheese.</title>
        <authorList>
            <consortium name="US DOE Joint Genome Institute (JGI-PGF)"/>
            <person name="Walter F."/>
            <person name="Albersmeier A."/>
            <person name="Kalinowski J."/>
            <person name="Ruckert C."/>
        </authorList>
    </citation>
    <scope>NUCLEOTIDE SEQUENCE</scope>
    <source>
        <strain evidence="4">CGMCC 1.15794</strain>
    </source>
</reference>
<dbReference type="InterPro" id="IPR029052">
    <property type="entry name" value="Metallo-depent_PP-like"/>
</dbReference>
<feature type="signal peptide" evidence="1">
    <location>
        <begin position="1"/>
        <end position="18"/>
    </location>
</feature>
<accession>A0A917IGH2</accession>
<gene>
    <name evidence="4" type="ORF">GCM10010921_18960</name>
</gene>
<dbReference type="GO" id="GO:0016787">
    <property type="term" value="F:hydrolase activity"/>
    <property type="evidence" value="ECO:0007669"/>
    <property type="project" value="InterPro"/>
</dbReference>
<dbReference type="InterPro" id="IPR004843">
    <property type="entry name" value="Calcineurin-like_PHP"/>
</dbReference>
<dbReference type="AlphaFoldDB" id="A0A917IGH2"/>
<dbReference type="PANTHER" id="PTHR43143">
    <property type="entry name" value="METALLOPHOSPHOESTERASE, CALCINEURIN SUPERFAMILY"/>
    <property type="match status" value="1"/>
</dbReference>
<feature type="domain" description="Calcineurin-like phosphoesterase" evidence="2">
    <location>
        <begin position="765"/>
        <end position="921"/>
    </location>
</feature>
<evidence type="ECO:0000313" key="4">
    <source>
        <dbReference type="EMBL" id="GGH44354.1"/>
    </source>
</evidence>
<feature type="domain" description="Phosphodiester glycosidase" evidence="3">
    <location>
        <begin position="208"/>
        <end position="387"/>
    </location>
</feature>
<keyword evidence="5" id="KW-1185">Reference proteome</keyword>
<evidence type="ECO:0000313" key="5">
    <source>
        <dbReference type="Proteomes" id="UP000657592"/>
    </source>
</evidence>
<dbReference type="Pfam" id="PF09992">
    <property type="entry name" value="NAGPA"/>
    <property type="match status" value="1"/>
</dbReference>
<name>A0A917IGH2_9MICO</name>
<dbReference type="Gene3D" id="2.60.120.260">
    <property type="entry name" value="Galactose-binding domain-like"/>
    <property type="match status" value="1"/>
</dbReference>
<evidence type="ECO:0000256" key="1">
    <source>
        <dbReference type="SAM" id="SignalP"/>
    </source>
</evidence>
<protein>
    <recommendedName>
        <fullName evidence="6">Metallophosphoesterase</fullName>
    </recommendedName>
</protein>
<dbReference type="PANTHER" id="PTHR43143:SF1">
    <property type="entry name" value="SERINE_THREONINE-PROTEIN PHOSPHATASE CPPED1"/>
    <property type="match status" value="1"/>
</dbReference>
<evidence type="ECO:0000259" key="2">
    <source>
        <dbReference type="Pfam" id="PF00149"/>
    </source>
</evidence>
<dbReference type="EMBL" id="BMJY01000007">
    <property type="protein sequence ID" value="GGH44354.1"/>
    <property type="molecule type" value="Genomic_DNA"/>
</dbReference>
<evidence type="ECO:0000259" key="3">
    <source>
        <dbReference type="Pfam" id="PF09992"/>
    </source>
</evidence>
<comment type="caution">
    <text evidence="4">The sequence shown here is derived from an EMBL/GenBank/DDBJ whole genome shotgun (WGS) entry which is preliminary data.</text>
</comment>